<dbReference type="GeneTree" id="ENSGT00940000161627"/>
<evidence type="ECO:0000313" key="2">
    <source>
        <dbReference type="Proteomes" id="UP000233100"/>
    </source>
</evidence>
<reference evidence="1" key="3">
    <citation type="submission" date="2025-09" db="UniProtKB">
        <authorList>
            <consortium name="Ensembl"/>
        </authorList>
    </citation>
    <scope>IDENTIFICATION</scope>
</reference>
<organism evidence="1 2">
    <name type="scientific">Macaca fascicularis</name>
    <name type="common">Crab-eating macaque</name>
    <name type="synonym">Cynomolgus monkey</name>
    <dbReference type="NCBI Taxonomy" id="9541"/>
    <lineage>
        <taxon>Eukaryota</taxon>
        <taxon>Metazoa</taxon>
        <taxon>Chordata</taxon>
        <taxon>Craniata</taxon>
        <taxon>Vertebrata</taxon>
        <taxon>Euteleostomi</taxon>
        <taxon>Mammalia</taxon>
        <taxon>Eutheria</taxon>
        <taxon>Euarchontoglires</taxon>
        <taxon>Primates</taxon>
        <taxon>Haplorrhini</taxon>
        <taxon>Catarrhini</taxon>
        <taxon>Cercopithecidae</taxon>
        <taxon>Cercopithecinae</taxon>
        <taxon>Macaca</taxon>
    </lineage>
</organism>
<reference evidence="1 2" key="1">
    <citation type="submission" date="2013-03" db="EMBL/GenBank/DDBJ databases">
        <authorList>
            <person name="Warren W."/>
            <person name="Wilson R.K."/>
        </authorList>
    </citation>
    <scope>NUCLEOTIDE SEQUENCE</scope>
</reference>
<proteinExistence type="predicted"/>
<keyword evidence="2" id="KW-1185">Reference proteome</keyword>
<protein>
    <submittedName>
        <fullName evidence="1">Uncharacterized protein</fullName>
    </submittedName>
</protein>
<dbReference type="Proteomes" id="UP000233100">
    <property type="component" value="Chromosome 7"/>
</dbReference>
<dbReference type="PANTHER" id="PTHR46254">
    <property type="entry name" value="PROTEIN GVQW1-RELATED"/>
    <property type="match status" value="1"/>
</dbReference>
<name>A0A7N9CL12_MACFA</name>
<dbReference type="Ensembl" id="ENSMFAT00000082212.1">
    <property type="protein sequence ID" value="ENSMFAP00000051413.1"/>
    <property type="gene ID" value="ENSMFAG00000058149.1"/>
</dbReference>
<sequence length="117" mass="12956">SANTGRSLGRSLGSFISPHKTESYSVTQAELPWRDLSSLQSPPPRFKQFSCLSLPSSWDYRRAPPHPADFCIFSRDGVLPCWPGWSQTPDLKGSACLSLPKCWDYRCEPPCPASLGP</sequence>
<dbReference type="PANTHER" id="PTHR46254:SF6">
    <property type="entry name" value="HIGH MOBILITY GROUP AT-HOOK 2"/>
    <property type="match status" value="1"/>
</dbReference>
<dbReference type="AlphaFoldDB" id="A0A7N9CL12"/>
<evidence type="ECO:0000313" key="1">
    <source>
        <dbReference type="Ensembl" id="ENSMFAP00000051413.1"/>
    </source>
</evidence>
<accession>A0A7N9CL12</accession>
<reference evidence="1" key="2">
    <citation type="submission" date="2025-08" db="UniProtKB">
        <authorList>
            <consortium name="Ensembl"/>
        </authorList>
    </citation>
    <scope>IDENTIFICATION</scope>
</reference>